<protein>
    <submittedName>
        <fullName evidence="2">SPOR domain-containing protein</fullName>
    </submittedName>
</protein>
<organism evidence="2 3">
    <name type="scientific">Candidatus Brachybacterium merdavium</name>
    <dbReference type="NCBI Taxonomy" id="2838513"/>
    <lineage>
        <taxon>Bacteria</taxon>
        <taxon>Bacillati</taxon>
        <taxon>Actinomycetota</taxon>
        <taxon>Actinomycetes</taxon>
        <taxon>Micrococcales</taxon>
        <taxon>Dermabacteraceae</taxon>
        <taxon>Brachybacterium</taxon>
    </lineage>
</organism>
<feature type="region of interest" description="Disordered" evidence="1">
    <location>
        <begin position="48"/>
        <end position="72"/>
    </location>
</feature>
<proteinExistence type="predicted"/>
<accession>A0A9D2LC85</accession>
<evidence type="ECO:0000313" key="2">
    <source>
        <dbReference type="EMBL" id="HJB09913.1"/>
    </source>
</evidence>
<gene>
    <name evidence="2" type="ORF">H9786_05205</name>
</gene>
<evidence type="ECO:0000313" key="3">
    <source>
        <dbReference type="Proteomes" id="UP000823823"/>
    </source>
</evidence>
<dbReference type="AlphaFoldDB" id="A0A9D2LC85"/>
<evidence type="ECO:0000256" key="1">
    <source>
        <dbReference type="SAM" id="MobiDB-lite"/>
    </source>
</evidence>
<sequence length="72" mass="8123">MSETEGFYYNLSTGAVEEGRQSPGSELMGPYQTRAEAERALQIAATRNEAWEEADEEWQDWGEPPAEAEDPR</sequence>
<feature type="compositionally biased region" description="Acidic residues" evidence="1">
    <location>
        <begin position="51"/>
        <end position="60"/>
    </location>
</feature>
<feature type="region of interest" description="Disordered" evidence="1">
    <location>
        <begin position="1"/>
        <end position="28"/>
    </location>
</feature>
<reference evidence="2" key="2">
    <citation type="submission" date="2021-04" db="EMBL/GenBank/DDBJ databases">
        <authorList>
            <person name="Gilroy R."/>
        </authorList>
    </citation>
    <scope>NUCLEOTIDE SEQUENCE</scope>
    <source>
        <strain evidence="2">ChiHjej13B12-24818</strain>
    </source>
</reference>
<name>A0A9D2LC85_9MICO</name>
<reference evidence="2" key="1">
    <citation type="journal article" date="2021" name="PeerJ">
        <title>Extensive microbial diversity within the chicken gut microbiome revealed by metagenomics and culture.</title>
        <authorList>
            <person name="Gilroy R."/>
            <person name="Ravi A."/>
            <person name="Getino M."/>
            <person name="Pursley I."/>
            <person name="Horton D.L."/>
            <person name="Alikhan N.F."/>
            <person name="Baker D."/>
            <person name="Gharbi K."/>
            <person name="Hall N."/>
            <person name="Watson M."/>
            <person name="Adriaenssens E.M."/>
            <person name="Foster-Nyarko E."/>
            <person name="Jarju S."/>
            <person name="Secka A."/>
            <person name="Antonio M."/>
            <person name="Oren A."/>
            <person name="Chaudhuri R.R."/>
            <person name="La Ragione R."/>
            <person name="Hildebrand F."/>
            <person name="Pallen M.J."/>
        </authorList>
    </citation>
    <scope>NUCLEOTIDE SEQUENCE</scope>
    <source>
        <strain evidence="2">ChiHjej13B12-24818</strain>
    </source>
</reference>
<dbReference type="Proteomes" id="UP000823823">
    <property type="component" value="Unassembled WGS sequence"/>
</dbReference>
<comment type="caution">
    <text evidence="2">The sequence shown here is derived from an EMBL/GenBank/DDBJ whole genome shotgun (WGS) entry which is preliminary data.</text>
</comment>
<dbReference type="EMBL" id="DWZH01000038">
    <property type="protein sequence ID" value="HJB09913.1"/>
    <property type="molecule type" value="Genomic_DNA"/>
</dbReference>